<dbReference type="InterPro" id="IPR011009">
    <property type="entry name" value="Kinase-like_dom_sf"/>
</dbReference>
<protein>
    <recommendedName>
        <fullName evidence="1">non-specific serine/threonine protein kinase</fullName>
        <ecNumber evidence="1">2.7.11.1</ecNumber>
    </recommendedName>
</protein>
<dbReference type="CDD" id="cd14014">
    <property type="entry name" value="STKc_PknB_like"/>
    <property type="match status" value="1"/>
</dbReference>
<dbReference type="Proteomes" id="UP001589693">
    <property type="component" value="Unassembled WGS sequence"/>
</dbReference>
<evidence type="ECO:0000256" key="7">
    <source>
        <dbReference type="PROSITE-ProRule" id="PRU10141"/>
    </source>
</evidence>
<dbReference type="Pfam" id="PF00069">
    <property type="entry name" value="Pkinase"/>
    <property type="match status" value="1"/>
</dbReference>
<name>A0ABV6A8T9_9PSEU</name>
<dbReference type="SUPFAM" id="SSF56112">
    <property type="entry name" value="Protein kinase-like (PK-like)"/>
    <property type="match status" value="1"/>
</dbReference>
<keyword evidence="3 9" id="KW-0808">Transferase</keyword>
<evidence type="ECO:0000256" key="1">
    <source>
        <dbReference type="ARBA" id="ARBA00012513"/>
    </source>
</evidence>
<organism evidence="9 10">
    <name type="scientific">Allokutzneria oryzae</name>
    <dbReference type="NCBI Taxonomy" id="1378989"/>
    <lineage>
        <taxon>Bacteria</taxon>
        <taxon>Bacillati</taxon>
        <taxon>Actinomycetota</taxon>
        <taxon>Actinomycetes</taxon>
        <taxon>Pseudonocardiales</taxon>
        <taxon>Pseudonocardiaceae</taxon>
        <taxon>Allokutzneria</taxon>
    </lineage>
</organism>
<dbReference type="InterPro" id="IPR017441">
    <property type="entry name" value="Protein_kinase_ATP_BS"/>
</dbReference>
<evidence type="ECO:0000256" key="4">
    <source>
        <dbReference type="ARBA" id="ARBA00022741"/>
    </source>
</evidence>
<dbReference type="EMBL" id="JBHLZU010000036">
    <property type="protein sequence ID" value="MFB9909595.1"/>
    <property type="molecule type" value="Genomic_DNA"/>
</dbReference>
<sequence>MIRAMPVPGRIGRFEVVERIGGGAFASVWRARDDALDSTVAIKVLSSEWLDSADVHERFLAEARLLRRAESDRVVRVHDIGELPDGRPYLVMTYGDRGTLEDRIAAGPLPWREAVEVAVEIGLALRSLHADGVLHRDVKPSNVLFRSGSDGRDRVLLGDLGLGKLLSEASTLTMVVGTPAYMAPEQAGGDKPISVRTDVYGLGALLYRTITGRHPYENNAIVDIADRPEPSRPGLVVRDVPPGLDAAVLRALAPNPSDRYGDVGEFVADLQRLLAPKRRRWPIPVALLALAGVAAGAWYLTRSELVEVDDGTKTVSLRVPRAWAGELAGAGWDPALLGLAPGRWPGLVIAESVAAFPAPADPRAGVFAGVLPPMAVLAPKDFEARTAKPGCVAIAARPPEVVGLRAAHTRRCGVAFVADALLELSGQQVWVQVKQSADNATAFQEVLGSVGLGRR</sequence>
<dbReference type="RefSeq" id="WP_377862500.1">
    <property type="nucleotide sequence ID" value="NZ_JBHLZU010000036.1"/>
</dbReference>
<evidence type="ECO:0000313" key="10">
    <source>
        <dbReference type="Proteomes" id="UP001589693"/>
    </source>
</evidence>
<gene>
    <name evidence="9" type="ORF">ACFFQA_37150</name>
</gene>
<dbReference type="Gene3D" id="1.10.510.10">
    <property type="entry name" value="Transferase(Phosphotransferase) domain 1"/>
    <property type="match status" value="1"/>
</dbReference>
<evidence type="ECO:0000256" key="6">
    <source>
        <dbReference type="ARBA" id="ARBA00022840"/>
    </source>
</evidence>
<keyword evidence="5 9" id="KW-0418">Kinase</keyword>
<reference evidence="9 10" key="1">
    <citation type="submission" date="2024-09" db="EMBL/GenBank/DDBJ databases">
        <authorList>
            <person name="Sun Q."/>
            <person name="Mori K."/>
        </authorList>
    </citation>
    <scope>NUCLEOTIDE SEQUENCE [LARGE SCALE GENOMIC DNA]</scope>
    <source>
        <strain evidence="9 10">TBRC 7907</strain>
    </source>
</reference>
<keyword evidence="6 7" id="KW-0067">ATP-binding</keyword>
<evidence type="ECO:0000256" key="5">
    <source>
        <dbReference type="ARBA" id="ARBA00022777"/>
    </source>
</evidence>
<dbReference type="PANTHER" id="PTHR43289:SF6">
    <property type="entry name" value="SERINE_THREONINE-PROTEIN KINASE NEKL-3"/>
    <property type="match status" value="1"/>
</dbReference>
<accession>A0ABV6A8T9</accession>
<comment type="caution">
    <text evidence="9">The sequence shown here is derived from an EMBL/GenBank/DDBJ whole genome shotgun (WGS) entry which is preliminary data.</text>
</comment>
<feature type="domain" description="Protein kinase" evidence="8">
    <location>
        <begin position="14"/>
        <end position="274"/>
    </location>
</feature>
<evidence type="ECO:0000313" key="9">
    <source>
        <dbReference type="EMBL" id="MFB9909595.1"/>
    </source>
</evidence>
<keyword evidence="2" id="KW-0723">Serine/threonine-protein kinase</keyword>
<dbReference type="GO" id="GO:0004674">
    <property type="term" value="F:protein serine/threonine kinase activity"/>
    <property type="evidence" value="ECO:0007669"/>
    <property type="project" value="UniProtKB-EC"/>
</dbReference>
<dbReference type="EC" id="2.7.11.1" evidence="1"/>
<keyword evidence="10" id="KW-1185">Reference proteome</keyword>
<feature type="binding site" evidence="7">
    <location>
        <position position="43"/>
    </location>
    <ligand>
        <name>ATP</name>
        <dbReference type="ChEBI" id="CHEBI:30616"/>
    </ligand>
</feature>
<evidence type="ECO:0000259" key="8">
    <source>
        <dbReference type="PROSITE" id="PS50011"/>
    </source>
</evidence>
<dbReference type="InterPro" id="IPR008271">
    <property type="entry name" value="Ser/Thr_kinase_AS"/>
</dbReference>
<keyword evidence="4 7" id="KW-0547">Nucleotide-binding</keyword>
<dbReference type="PROSITE" id="PS50011">
    <property type="entry name" value="PROTEIN_KINASE_DOM"/>
    <property type="match status" value="1"/>
</dbReference>
<dbReference type="Gene3D" id="3.30.200.20">
    <property type="entry name" value="Phosphorylase Kinase, domain 1"/>
    <property type="match status" value="1"/>
</dbReference>
<dbReference type="InterPro" id="IPR000719">
    <property type="entry name" value="Prot_kinase_dom"/>
</dbReference>
<dbReference type="SMART" id="SM00220">
    <property type="entry name" value="S_TKc"/>
    <property type="match status" value="1"/>
</dbReference>
<dbReference type="PANTHER" id="PTHR43289">
    <property type="entry name" value="MITOGEN-ACTIVATED PROTEIN KINASE KINASE KINASE 20-RELATED"/>
    <property type="match status" value="1"/>
</dbReference>
<proteinExistence type="predicted"/>
<dbReference type="PROSITE" id="PS00107">
    <property type="entry name" value="PROTEIN_KINASE_ATP"/>
    <property type="match status" value="1"/>
</dbReference>
<evidence type="ECO:0000256" key="2">
    <source>
        <dbReference type="ARBA" id="ARBA00022527"/>
    </source>
</evidence>
<dbReference type="PROSITE" id="PS00108">
    <property type="entry name" value="PROTEIN_KINASE_ST"/>
    <property type="match status" value="1"/>
</dbReference>
<evidence type="ECO:0000256" key="3">
    <source>
        <dbReference type="ARBA" id="ARBA00022679"/>
    </source>
</evidence>